<dbReference type="KEGG" id="mlr:MELLADRAFT_105915"/>
<dbReference type="HOGENOM" id="CLU_030194_0_0_1"/>
<evidence type="ECO:0000256" key="2">
    <source>
        <dbReference type="SAM" id="MobiDB-lite"/>
    </source>
</evidence>
<evidence type="ECO:0000313" key="3">
    <source>
        <dbReference type="EMBL" id="EGG07449.1"/>
    </source>
</evidence>
<dbReference type="Proteomes" id="UP000001072">
    <property type="component" value="Unassembled WGS sequence"/>
</dbReference>
<proteinExistence type="predicted"/>
<evidence type="ECO:0000256" key="1">
    <source>
        <dbReference type="SAM" id="Coils"/>
    </source>
</evidence>
<keyword evidence="1" id="KW-0175">Coiled coil</keyword>
<keyword evidence="4" id="KW-1185">Reference proteome</keyword>
<evidence type="ECO:0000313" key="4">
    <source>
        <dbReference type="Proteomes" id="UP000001072"/>
    </source>
</evidence>
<organism evidence="4">
    <name type="scientific">Melampsora larici-populina (strain 98AG31 / pathotype 3-4-7)</name>
    <name type="common">Poplar leaf rust fungus</name>
    <dbReference type="NCBI Taxonomy" id="747676"/>
    <lineage>
        <taxon>Eukaryota</taxon>
        <taxon>Fungi</taxon>
        <taxon>Dikarya</taxon>
        <taxon>Basidiomycota</taxon>
        <taxon>Pucciniomycotina</taxon>
        <taxon>Pucciniomycetes</taxon>
        <taxon>Pucciniales</taxon>
        <taxon>Melampsoraceae</taxon>
        <taxon>Melampsora</taxon>
    </lineage>
</organism>
<dbReference type="VEuPathDB" id="FungiDB:MELLADRAFT_105915"/>
<feature type="compositionally biased region" description="Polar residues" evidence="2">
    <location>
        <begin position="106"/>
        <end position="115"/>
    </location>
</feature>
<dbReference type="InParanoid" id="F4RJR5"/>
<dbReference type="RefSeq" id="XP_007409356.1">
    <property type="nucleotide sequence ID" value="XM_007409294.1"/>
</dbReference>
<feature type="coiled-coil region" evidence="1">
    <location>
        <begin position="194"/>
        <end position="234"/>
    </location>
</feature>
<gene>
    <name evidence="3" type="ORF">MELLADRAFT_105915</name>
</gene>
<dbReference type="OrthoDB" id="2510939at2759"/>
<sequence length="448" mass="48691">MDMLNKQEEMKVIDSMSHQNGMNTCDFGHREFCVAEAKERPCKVFILGADVEVVLRMRLNRATTERGGVAPRTGSHTLTGLRAPLRGTMSPGLRSASRTLRDRSRSPVSRGNTPQRGGAMSAGIGLTNRGAGEVGDRLQSPILGASALEFFEGIAESAGLDSEHATMARAQCEMVADNCMIAETVINARILMEITKLLNQVEAVSNLANKVEELSNLAEKVNDANTHLHDLTESVQHLGTLVSPGAAAQPAVPVVPVVPGRPILRKRWTASSELLAERSTWQNLINPMALKFLGNHDFHTLLSGIHDSKTGEVFDQAVPDIKTLMFQTCHTLAGRNKEALWVASTSHMRARAAYLRREAARIYQRGQGSSSIWSNVDQQLARLRAGGADYTLAFYDLIYNEDSTAFTGDTFFHELRDEVELRLPAEADVIAAAEQGPVALLAAANPGV</sequence>
<dbReference type="AlphaFoldDB" id="F4RJR5"/>
<name>F4RJR5_MELLP</name>
<feature type="region of interest" description="Disordered" evidence="2">
    <location>
        <begin position="65"/>
        <end position="123"/>
    </location>
</feature>
<dbReference type="EMBL" id="GL883104">
    <property type="protein sequence ID" value="EGG07449.1"/>
    <property type="molecule type" value="Genomic_DNA"/>
</dbReference>
<reference evidence="4" key="1">
    <citation type="journal article" date="2011" name="Proc. Natl. Acad. Sci. U.S.A.">
        <title>Obligate biotrophy features unraveled by the genomic analysis of rust fungi.</title>
        <authorList>
            <person name="Duplessis S."/>
            <person name="Cuomo C.A."/>
            <person name="Lin Y.-C."/>
            <person name="Aerts A."/>
            <person name="Tisserant E."/>
            <person name="Veneault-Fourrey C."/>
            <person name="Joly D.L."/>
            <person name="Hacquard S."/>
            <person name="Amselem J."/>
            <person name="Cantarel B.L."/>
            <person name="Chiu R."/>
            <person name="Coutinho P.M."/>
            <person name="Feau N."/>
            <person name="Field M."/>
            <person name="Frey P."/>
            <person name="Gelhaye E."/>
            <person name="Goldberg J."/>
            <person name="Grabherr M.G."/>
            <person name="Kodira C.D."/>
            <person name="Kohler A."/>
            <person name="Kuees U."/>
            <person name="Lindquist E.A."/>
            <person name="Lucas S.M."/>
            <person name="Mago R."/>
            <person name="Mauceli E."/>
            <person name="Morin E."/>
            <person name="Murat C."/>
            <person name="Pangilinan J.L."/>
            <person name="Park R."/>
            <person name="Pearson M."/>
            <person name="Quesneville H."/>
            <person name="Rouhier N."/>
            <person name="Sakthikumar S."/>
            <person name="Salamov A.A."/>
            <person name="Schmutz J."/>
            <person name="Selles B."/>
            <person name="Shapiro H."/>
            <person name="Tanguay P."/>
            <person name="Tuskan G.A."/>
            <person name="Henrissat B."/>
            <person name="Van de Peer Y."/>
            <person name="Rouze P."/>
            <person name="Ellis J.G."/>
            <person name="Dodds P.N."/>
            <person name="Schein J.E."/>
            <person name="Zhong S."/>
            <person name="Hamelin R.C."/>
            <person name="Grigoriev I.V."/>
            <person name="Szabo L.J."/>
            <person name="Martin F."/>
        </authorList>
    </citation>
    <scope>NUCLEOTIDE SEQUENCE [LARGE SCALE GENOMIC DNA]</scope>
    <source>
        <strain evidence="4">98AG31 / pathotype 3-4-7</strain>
    </source>
</reference>
<protein>
    <submittedName>
        <fullName evidence="3">Uncharacterized protein</fullName>
    </submittedName>
</protein>
<accession>F4RJR5</accession>
<dbReference type="GeneID" id="18922751"/>